<name>A0A438D3B5_VITVI</name>
<dbReference type="InterPro" id="IPR045344">
    <property type="entry name" value="C-JID"/>
</dbReference>
<evidence type="ECO:0000313" key="5">
    <source>
        <dbReference type="Proteomes" id="UP000288805"/>
    </source>
</evidence>
<feature type="domain" description="C-JID" evidence="3">
    <location>
        <begin position="69"/>
        <end position="197"/>
    </location>
</feature>
<evidence type="ECO:0000256" key="1">
    <source>
        <dbReference type="ARBA" id="ARBA00022614"/>
    </source>
</evidence>
<dbReference type="Proteomes" id="UP000288805">
    <property type="component" value="Unassembled WGS sequence"/>
</dbReference>
<sequence>MGHTSLEAFSYPSSANALKESRFNFYFCNCFRLVGNEQSDGVEAILEFGLLHQDRNPWLQYNVVVPGSSSIPEWFIHQSAGYLVPVELPPHWYNTKLKGLAFCAVFNTNITMGELGEFISFSVNESGSFYMDDTRLPCIFQKLTTSGLVIDHLSTFWGSGGPFRNQSNTLKVSFSVSNSDGEGVKKCGVRVVYEQDEKDGECIFPFWHHVARRRR</sequence>
<evidence type="ECO:0000259" key="3">
    <source>
        <dbReference type="Pfam" id="PF20160"/>
    </source>
</evidence>
<comment type="caution">
    <text evidence="4">The sequence shown here is derived from an EMBL/GenBank/DDBJ whole genome shotgun (WGS) entry which is preliminary data.</text>
</comment>
<evidence type="ECO:0000313" key="4">
    <source>
        <dbReference type="EMBL" id="RVW29912.1"/>
    </source>
</evidence>
<dbReference type="Pfam" id="PF20160">
    <property type="entry name" value="C-JID"/>
    <property type="match status" value="1"/>
</dbReference>
<dbReference type="EMBL" id="QGNW01001821">
    <property type="protein sequence ID" value="RVW29912.1"/>
    <property type="molecule type" value="Genomic_DNA"/>
</dbReference>
<protein>
    <submittedName>
        <fullName evidence="4">Disease resistance protein LAZ5</fullName>
    </submittedName>
</protein>
<dbReference type="AlphaFoldDB" id="A0A438D3B5"/>
<gene>
    <name evidence="4" type="primary">LAZ5_3</name>
    <name evidence="4" type="ORF">CK203_112182</name>
</gene>
<organism evidence="4 5">
    <name type="scientific">Vitis vinifera</name>
    <name type="common">Grape</name>
    <dbReference type="NCBI Taxonomy" id="29760"/>
    <lineage>
        <taxon>Eukaryota</taxon>
        <taxon>Viridiplantae</taxon>
        <taxon>Streptophyta</taxon>
        <taxon>Embryophyta</taxon>
        <taxon>Tracheophyta</taxon>
        <taxon>Spermatophyta</taxon>
        <taxon>Magnoliopsida</taxon>
        <taxon>eudicotyledons</taxon>
        <taxon>Gunneridae</taxon>
        <taxon>Pentapetalae</taxon>
        <taxon>rosids</taxon>
        <taxon>Vitales</taxon>
        <taxon>Vitaceae</taxon>
        <taxon>Viteae</taxon>
        <taxon>Vitis</taxon>
    </lineage>
</organism>
<evidence type="ECO:0000256" key="2">
    <source>
        <dbReference type="ARBA" id="ARBA00022737"/>
    </source>
</evidence>
<keyword evidence="1" id="KW-0433">Leucine-rich repeat</keyword>
<proteinExistence type="predicted"/>
<accession>A0A438D3B5</accession>
<keyword evidence="2" id="KW-0677">Repeat</keyword>
<reference evidence="4 5" key="1">
    <citation type="journal article" date="2018" name="PLoS Genet.">
        <title>Population sequencing reveals clonal diversity and ancestral inbreeding in the grapevine cultivar Chardonnay.</title>
        <authorList>
            <person name="Roach M.J."/>
            <person name="Johnson D.L."/>
            <person name="Bohlmann J."/>
            <person name="van Vuuren H.J."/>
            <person name="Jones S.J."/>
            <person name="Pretorius I.S."/>
            <person name="Schmidt S.A."/>
            <person name="Borneman A.R."/>
        </authorList>
    </citation>
    <scope>NUCLEOTIDE SEQUENCE [LARGE SCALE GENOMIC DNA]</scope>
    <source>
        <strain evidence="5">cv. Chardonnay</strain>
        <tissue evidence="4">Leaf</tissue>
    </source>
</reference>